<dbReference type="EMBL" id="JAAVJL010000001">
    <property type="protein sequence ID" value="NMF57820.1"/>
    <property type="molecule type" value="Genomic_DNA"/>
</dbReference>
<evidence type="ECO:0000313" key="2">
    <source>
        <dbReference type="EMBL" id="NMF57820.1"/>
    </source>
</evidence>
<name>A0ABX1LQM9_9CYAN</name>
<gene>
    <name evidence="2" type="ORF">HC246_07260</name>
</gene>
<comment type="caution">
    <text evidence="2">The sequence shown here is derived from an EMBL/GenBank/DDBJ whole genome shotgun (WGS) entry which is preliminary data.</text>
</comment>
<keyword evidence="1" id="KW-0472">Membrane</keyword>
<dbReference type="RefSeq" id="WP_169362804.1">
    <property type="nucleotide sequence ID" value="NZ_JAAVJL010000001.1"/>
</dbReference>
<organism evidence="2 3">
    <name type="scientific">Pseudanabaena yagii GIHE-NHR1</name>
    <dbReference type="NCBI Taxonomy" id="2722753"/>
    <lineage>
        <taxon>Bacteria</taxon>
        <taxon>Bacillati</taxon>
        <taxon>Cyanobacteriota</taxon>
        <taxon>Cyanophyceae</taxon>
        <taxon>Pseudanabaenales</taxon>
        <taxon>Pseudanabaenaceae</taxon>
        <taxon>Pseudanabaena</taxon>
        <taxon>Pseudanabaena yagii</taxon>
    </lineage>
</organism>
<protein>
    <submittedName>
        <fullName evidence="2">DUF3352 domain-containing protein</fullName>
    </submittedName>
</protein>
<accession>A0ABX1LQM9</accession>
<feature type="transmembrane region" description="Helical" evidence="1">
    <location>
        <begin position="20"/>
        <end position="39"/>
    </location>
</feature>
<dbReference type="InterPro" id="IPR021787">
    <property type="entry name" value="DUF3352"/>
</dbReference>
<sequence>MSKSSRINKSAQKKQSTLMYIGIGAAVVAAGAGGAYFYFAQRSQATKGILGAAAVIPQEAQVVMAFNTKSEPWNKLAQFGTPASQKLLGEGITKSPLNSLLVQSKTEYSRDVQPWLEGYIMTALVPNAAQPQAPAATLVIAPTRDRSKSEAFLSKYREALTQQGARFSPKQYKDVTYYESPTRDPNNSVVTADIGGQYVAIATSPNLIQQAIDTYKGSNPSLAKKPIFAKIYGSANQTKIAEPLLQVYLDGQVALEFIGSQAKLNLNESAITQSRRELDAMTLTGGTQKEGLRFEINTYLKNDNSNPLVNNEAKVLNLLPQETFLLVSGVNLYQSWQSLVAQAKGNASSSQLIDQIRKGVKDATKLDLDQDILKWMNGEFAIAAIPNNQGILVSPGFGFVAIAQASDQNAAQTALDKIDKAAQSSSGLLPKGVELKQKQIGDKSVVTWAIANTNVATRGTLDNNFVFWSMGDLADTFVPKPANSLPASSPFQILTTGLPKSNGGYFYLNMTTALTLADRLLPPEVKSNPNFTEVRAVLDAINGIAVTSTNVDSKTTRLDFLFTLKPTPGN</sequence>
<reference evidence="2 3" key="1">
    <citation type="submission" date="2020-03" db="EMBL/GenBank/DDBJ databases">
        <title>Draft Genome Sequence of 2-Methylisoborneol Producing Pseudanabaena yagii Strain GIHE-NHR1 Isolated from North Han River in South Korea.</title>
        <authorList>
            <person name="Jeong J."/>
        </authorList>
    </citation>
    <scope>NUCLEOTIDE SEQUENCE [LARGE SCALE GENOMIC DNA]</scope>
    <source>
        <strain evidence="2 3">GIHE-NHR1</strain>
    </source>
</reference>
<keyword evidence="1" id="KW-0812">Transmembrane</keyword>
<keyword evidence="1" id="KW-1133">Transmembrane helix</keyword>
<keyword evidence="3" id="KW-1185">Reference proteome</keyword>
<evidence type="ECO:0000313" key="3">
    <source>
        <dbReference type="Proteomes" id="UP000738376"/>
    </source>
</evidence>
<dbReference type="Proteomes" id="UP000738376">
    <property type="component" value="Unassembled WGS sequence"/>
</dbReference>
<evidence type="ECO:0000256" key="1">
    <source>
        <dbReference type="SAM" id="Phobius"/>
    </source>
</evidence>
<proteinExistence type="predicted"/>
<dbReference type="Pfam" id="PF11832">
    <property type="entry name" value="DUF3352"/>
    <property type="match status" value="1"/>
</dbReference>